<proteinExistence type="predicted"/>
<organism evidence="4 5">
    <name type="scientific">Caulobacter flavus</name>
    <dbReference type="NCBI Taxonomy" id="1679497"/>
    <lineage>
        <taxon>Bacteria</taxon>
        <taxon>Pseudomonadati</taxon>
        <taxon>Pseudomonadota</taxon>
        <taxon>Alphaproteobacteria</taxon>
        <taxon>Caulobacterales</taxon>
        <taxon>Caulobacteraceae</taxon>
        <taxon>Caulobacter</taxon>
    </lineage>
</organism>
<accession>A0A2N5CVM0</accession>
<dbReference type="Pfam" id="PF01979">
    <property type="entry name" value="Amidohydro_1"/>
    <property type="match status" value="1"/>
</dbReference>
<feature type="domain" description="Amidohydrolase-related" evidence="2">
    <location>
        <begin position="77"/>
        <end position="425"/>
    </location>
</feature>
<evidence type="ECO:0000313" key="4">
    <source>
        <dbReference type="EMBL" id="PLR17840.1"/>
    </source>
</evidence>
<dbReference type="PANTHER" id="PTHR43135">
    <property type="entry name" value="ALPHA-D-RIBOSE 1-METHYLPHOSPHONATE 5-TRIPHOSPHATE DIPHOSPHATASE"/>
    <property type="match status" value="1"/>
</dbReference>
<evidence type="ECO:0000256" key="1">
    <source>
        <dbReference type="SAM" id="SignalP"/>
    </source>
</evidence>
<reference evidence="3 6" key="2">
    <citation type="submission" date="2018-01" db="EMBL/GenBank/DDBJ databases">
        <title>Complete genome sequence of Caulobacter flavus RHGG3.</title>
        <authorList>
            <person name="Yang E."/>
        </authorList>
    </citation>
    <scope>NUCLEOTIDE SEQUENCE [LARGE SCALE GENOMIC DNA]</scope>
    <source>
        <strain evidence="3 6">RHGG3</strain>
    </source>
</reference>
<dbReference type="InterPro" id="IPR011059">
    <property type="entry name" value="Metal-dep_hydrolase_composite"/>
</dbReference>
<dbReference type="SUPFAM" id="SSF51338">
    <property type="entry name" value="Composite domain of metallo-dependent hydrolases"/>
    <property type="match status" value="1"/>
</dbReference>
<dbReference type="SUPFAM" id="SSF51556">
    <property type="entry name" value="Metallo-dependent hydrolases"/>
    <property type="match status" value="1"/>
</dbReference>
<dbReference type="GO" id="GO:0016810">
    <property type="term" value="F:hydrolase activity, acting on carbon-nitrogen (but not peptide) bonds"/>
    <property type="evidence" value="ECO:0007669"/>
    <property type="project" value="InterPro"/>
</dbReference>
<dbReference type="CDD" id="cd01299">
    <property type="entry name" value="Met_dep_hydrolase_A"/>
    <property type="match status" value="1"/>
</dbReference>
<evidence type="ECO:0000313" key="6">
    <source>
        <dbReference type="Proteomes" id="UP000281192"/>
    </source>
</evidence>
<dbReference type="PANTHER" id="PTHR43135:SF3">
    <property type="entry name" value="ALPHA-D-RIBOSE 1-METHYLPHOSPHONATE 5-TRIPHOSPHATE DIPHOSPHATASE"/>
    <property type="match status" value="1"/>
</dbReference>
<dbReference type="InterPro" id="IPR006680">
    <property type="entry name" value="Amidohydro-rel"/>
</dbReference>
<dbReference type="KEGG" id="cfh:C1707_12015"/>
<evidence type="ECO:0000259" key="2">
    <source>
        <dbReference type="Pfam" id="PF01979"/>
    </source>
</evidence>
<dbReference type="InterPro" id="IPR032466">
    <property type="entry name" value="Metal_Hydrolase"/>
</dbReference>
<dbReference type="Gene3D" id="2.30.40.10">
    <property type="entry name" value="Urease, subunit C, domain 1"/>
    <property type="match status" value="1"/>
</dbReference>
<dbReference type="EMBL" id="PJRQ01000015">
    <property type="protein sequence ID" value="PLR17840.1"/>
    <property type="molecule type" value="Genomic_DNA"/>
</dbReference>
<evidence type="ECO:0000313" key="3">
    <source>
        <dbReference type="EMBL" id="AYV46929.1"/>
    </source>
</evidence>
<dbReference type="InterPro" id="IPR057744">
    <property type="entry name" value="OTAase-like"/>
</dbReference>
<evidence type="ECO:0000313" key="5">
    <source>
        <dbReference type="Proteomes" id="UP000234483"/>
    </source>
</evidence>
<feature type="chain" id="PRO_5044578010" evidence="1">
    <location>
        <begin position="23"/>
        <end position="435"/>
    </location>
</feature>
<dbReference type="Proteomes" id="UP000281192">
    <property type="component" value="Chromosome"/>
</dbReference>
<dbReference type="OrthoDB" id="8098664at2"/>
<dbReference type="InterPro" id="IPR051781">
    <property type="entry name" value="Metallo-dep_Hydrolase"/>
</dbReference>
<keyword evidence="6" id="KW-1185">Reference proteome</keyword>
<reference evidence="4 5" key="1">
    <citation type="submission" date="2017-12" db="EMBL/GenBank/DDBJ databases">
        <title>The genome sequence of Caulobacter flavus CGMCC1 15093.</title>
        <authorList>
            <person name="Gao J."/>
            <person name="Mao X."/>
            <person name="Sun J."/>
        </authorList>
    </citation>
    <scope>NUCLEOTIDE SEQUENCE [LARGE SCALE GENOMIC DNA]</scope>
    <source>
        <strain evidence="4 5">CGMCC1 15093</strain>
    </source>
</reference>
<dbReference type="EMBL" id="CP026100">
    <property type="protein sequence ID" value="AYV46929.1"/>
    <property type="molecule type" value="Genomic_DNA"/>
</dbReference>
<dbReference type="Proteomes" id="UP000234483">
    <property type="component" value="Unassembled WGS sequence"/>
</dbReference>
<name>A0A2N5CVM0_9CAUL</name>
<dbReference type="AlphaFoldDB" id="A0A2N5CVM0"/>
<feature type="signal peptide" evidence="1">
    <location>
        <begin position="1"/>
        <end position="22"/>
    </location>
</feature>
<sequence>MILRSTLAAAALLATLPVQAWAAPEVSYVRAGRLVDPVAGKVLSDRLIRIEGGRITAVSAWSGAPADGPVRDWSGLTVLPGLIDMHTHIVDQEQTENIAEPLLTSAAEQAYIGAAHARTTLMAGFTSVRDVGTWRAFGDVALRDAIDKGLVAGPRMSVAGAYVTTPGGGGEVTGLAPDVVIPAEMRRGLVEDVADVHRKTRDILVHGADFLKLIATGAVLTVGTEPGQLELSREEIEAAVEEAGKRGTYATAHAHGAEGIKVAVRAGVRSIEHGSLIDDEGIALMKARGAWLVADIYNGDYIDEIGTKNGWPAETLRKNRETTDAQREGFRKAVKAGVRIAYGTDAGVYPHGLNARQLPYMVRYGMTPMQAIQSATTSAAMLMGKEKDVGCAQAGCYADLIAVAGDPLADVGVLAAVAKVMKGGVIYKDEVLPGN</sequence>
<gene>
    <name evidence="3" type="ORF">C1707_12015</name>
    <name evidence="4" type="ORF">CFHF_08435</name>
</gene>
<keyword evidence="1" id="KW-0732">Signal</keyword>
<dbReference type="Gene3D" id="3.20.20.140">
    <property type="entry name" value="Metal-dependent hydrolases"/>
    <property type="match status" value="1"/>
</dbReference>
<protein>
    <submittedName>
        <fullName evidence="4">Xaa-Pro dipeptidase</fullName>
    </submittedName>
</protein>
<dbReference type="RefSeq" id="WP_101712573.1">
    <property type="nucleotide sequence ID" value="NZ_CP026100.1"/>
</dbReference>